<feature type="domain" description="Exonuclease" evidence="2">
    <location>
        <begin position="4"/>
        <end position="186"/>
    </location>
</feature>
<feature type="coiled-coil region" evidence="1">
    <location>
        <begin position="192"/>
        <end position="219"/>
    </location>
</feature>
<dbReference type="Pfam" id="PF00929">
    <property type="entry name" value="RNase_T"/>
    <property type="match status" value="1"/>
</dbReference>
<keyword evidence="3" id="KW-0269">Exonuclease</keyword>
<evidence type="ECO:0000313" key="4">
    <source>
        <dbReference type="Proteomes" id="UP000464754"/>
    </source>
</evidence>
<dbReference type="InterPro" id="IPR012337">
    <property type="entry name" value="RNaseH-like_sf"/>
</dbReference>
<dbReference type="RefSeq" id="WP_118277434.1">
    <property type="nucleotide sequence ID" value="NZ_AP019695.1"/>
</dbReference>
<gene>
    <name evidence="3" type="ORF">Aargi30884_09590</name>
</gene>
<evidence type="ECO:0000256" key="1">
    <source>
        <dbReference type="SAM" id="Coils"/>
    </source>
</evidence>
<accession>A0A6N4TFW8</accession>
<reference evidence="4" key="1">
    <citation type="submission" date="2019-05" db="EMBL/GenBank/DDBJ databases">
        <title>Complete genome sequencing of Absiella argi strain JCM 30884.</title>
        <authorList>
            <person name="Sakamoto M."/>
            <person name="Murakami T."/>
            <person name="Mori H."/>
        </authorList>
    </citation>
    <scope>NUCLEOTIDE SEQUENCE [LARGE SCALE GENOMIC DNA]</scope>
    <source>
        <strain evidence="4">JCM 30884</strain>
    </source>
</reference>
<dbReference type="InterPro" id="IPR036397">
    <property type="entry name" value="RNaseH_sf"/>
</dbReference>
<dbReference type="InterPro" id="IPR013520">
    <property type="entry name" value="Ribonucl_H"/>
</dbReference>
<dbReference type="Gene3D" id="3.30.420.10">
    <property type="entry name" value="Ribonuclease H-like superfamily/Ribonuclease H"/>
    <property type="match status" value="1"/>
</dbReference>
<keyword evidence="1" id="KW-0175">Coiled coil</keyword>
<evidence type="ECO:0000259" key="2">
    <source>
        <dbReference type="SMART" id="SM00479"/>
    </source>
</evidence>
<dbReference type="EMBL" id="AP019695">
    <property type="protein sequence ID" value="BBK22056.1"/>
    <property type="molecule type" value="Genomic_DNA"/>
</dbReference>
<dbReference type="AlphaFoldDB" id="A0A6N4TFW8"/>
<protein>
    <submittedName>
        <fullName evidence="3">Exonuclease</fullName>
    </submittedName>
</protein>
<name>A0A6N4TFW8_9FIRM</name>
<keyword evidence="3" id="KW-0540">Nuclease</keyword>
<keyword evidence="3" id="KW-0378">Hydrolase</keyword>
<dbReference type="KEGG" id="aarg:Aargi30884_09590"/>
<organism evidence="3 4">
    <name type="scientific">Amedibacterium intestinale</name>
    <dbReference type="NCBI Taxonomy" id="2583452"/>
    <lineage>
        <taxon>Bacteria</taxon>
        <taxon>Bacillati</taxon>
        <taxon>Bacillota</taxon>
        <taxon>Erysipelotrichia</taxon>
        <taxon>Erysipelotrichales</taxon>
        <taxon>Erysipelotrichaceae</taxon>
        <taxon>Amedibacterium</taxon>
    </lineage>
</organism>
<dbReference type="GO" id="GO:0004527">
    <property type="term" value="F:exonuclease activity"/>
    <property type="evidence" value="ECO:0007669"/>
    <property type="project" value="UniProtKB-KW"/>
</dbReference>
<evidence type="ECO:0000313" key="3">
    <source>
        <dbReference type="EMBL" id="BBK22056.1"/>
    </source>
</evidence>
<sequence length="314" mass="37171">MLHIYVDTEFDAIKQEGRYVQSIISIGAVMLDSELVEIDRFYELVRPTGFKRLTPVVKRMTKLSDKEILSAESFSLVMKHFFLWIEQHRRKEEGILLYGFGPDDQRTLLENARRSNVKTKLFEDMKDLQKTMSKQVLWNGEVLSATLSLDDMKLAYGQKGEVDHNALSDALDLMHLHKAYLHKDEIHHEGVKQIYLRKKEKQEASMQKQKKRLIEQINKEFPQVFSSFVKVYMQDDVLDIVKEKHLFSLQIKEKGILIDKVLYPYQESQFFLHIDMKKEEAQFIIEHNKKQKYVREKLEITLLKNILCLCRTNM</sequence>
<dbReference type="SMART" id="SM00479">
    <property type="entry name" value="EXOIII"/>
    <property type="match status" value="1"/>
</dbReference>
<proteinExistence type="predicted"/>
<dbReference type="GO" id="GO:0003676">
    <property type="term" value="F:nucleic acid binding"/>
    <property type="evidence" value="ECO:0007669"/>
    <property type="project" value="InterPro"/>
</dbReference>
<dbReference type="Proteomes" id="UP000464754">
    <property type="component" value="Chromosome"/>
</dbReference>
<dbReference type="SUPFAM" id="SSF53098">
    <property type="entry name" value="Ribonuclease H-like"/>
    <property type="match status" value="1"/>
</dbReference>
<keyword evidence="4" id="KW-1185">Reference proteome</keyword>